<protein>
    <submittedName>
        <fullName evidence="1">Uncharacterized protein</fullName>
    </submittedName>
</protein>
<accession>A0A6C0HRL4</accession>
<sequence>MSFTRFHDDPCRVAKQLQQSTDVGRWILNVPGNGDKPAYMADPQIRIQTWGGNLMTNCVDLESELRGVNRRASKDCLGKDEYQRYSVPTQKISYPSNSALYTEESRTIMPAWTARDLEQVNWYDLPLNPQENTCMPFQNNLSTRILEKDNFVAQIHCFPDGPEYLIPESLPVNQGKRSLSYPSGPGICTHENSCELVGKYNK</sequence>
<reference evidence="1" key="1">
    <citation type="journal article" date="2020" name="Nature">
        <title>Giant virus diversity and host interactions through global metagenomics.</title>
        <authorList>
            <person name="Schulz F."/>
            <person name="Roux S."/>
            <person name="Paez-Espino D."/>
            <person name="Jungbluth S."/>
            <person name="Walsh D.A."/>
            <person name="Denef V.J."/>
            <person name="McMahon K.D."/>
            <person name="Konstantinidis K.T."/>
            <person name="Eloe-Fadrosh E.A."/>
            <person name="Kyrpides N.C."/>
            <person name="Woyke T."/>
        </authorList>
    </citation>
    <scope>NUCLEOTIDE SEQUENCE</scope>
    <source>
        <strain evidence="1">GVMAG-M-3300023184-165</strain>
    </source>
</reference>
<name>A0A6C0HRL4_9ZZZZ</name>
<dbReference type="EMBL" id="MN740003">
    <property type="protein sequence ID" value="QHT82765.1"/>
    <property type="molecule type" value="Genomic_DNA"/>
</dbReference>
<evidence type="ECO:0000313" key="1">
    <source>
        <dbReference type="EMBL" id="QHT82765.1"/>
    </source>
</evidence>
<dbReference type="AlphaFoldDB" id="A0A6C0HRL4"/>
<organism evidence="1">
    <name type="scientific">viral metagenome</name>
    <dbReference type="NCBI Taxonomy" id="1070528"/>
    <lineage>
        <taxon>unclassified sequences</taxon>
        <taxon>metagenomes</taxon>
        <taxon>organismal metagenomes</taxon>
    </lineage>
</organism>
<proteinExistence type="predicted"/>